<sequence>MGDWPYSRAAYSQAPLVRAVVLFCLAGIAACHEPEQTVQLTFWAFGREGAQVAPLLESFEAAHPGIQVSLQQIPWSAAYEKLVTAYVGGQLPDVAQIGNSWLPQFAALQALVELTPWVVRDRLDTADYFSGIWATNRLPQGLYGLPWYVDTRVLFYRTDLLKQAGYATMPQTWAGWERLLHRLVAPPVNARFALALLPDWSPVVILGLQQGATLLGGNGRYGNFRDERFRRALAFYVHLVDARLVPRSGATQLGNLYHEFARGQLAMFWSGPWSVGELRARLPDSLALRWATAPLPGPEGPGVSLAGGSSLVIFRNTRNLEAAWALVRFWAQPEVQLQFYRLTGNLPPRRSVWQQAILQRDQQLEGFWQQLERIEPLPAVPEWEAIAARIHYYAEATASGLLGLDEALARLDQEVDRILEKRRRIATVPR</sequence>
<dbReference type="InterPro" id="IPR050490">
    <property type="entry name" value="Bact_solute-bd_prot1"/>
</dbReference>
<dbReference type="Gene3D" id="3.40.190.10">
    <property type="entry name" value="Periplasmic binding protein-like II"/>
    <property type="match status" value="2"/>
</dbReference>
<proteinExistence type="inferred from homology"/>
<comment type="subcellular location">
    <subcellularLocation>
        <location evidence="1">Periplasm</location>
    </subcellularLocation>
</comment>
<dbReference type="InterPro" id="IPR006059">
    <property type="entry name" value="SBP"/>
</dbReference>
<comment type="similarity">
    <text evidence="2">Belongs to the bacterial solute-binding protein 1 family.</text>
</comment>
<dbReference type="PANTHER" id="PTHR43649:SF34">
    <property type="entry name" value="ABC TRANSPORTER PERIPLASMIC-BINDING PROTEIN YCJN-RELATED"/>
    <property type="match status" value="1"/>
</dbReference>
<organism evidence="5">
    <name type="scientific">Rhodothermus marinus</name>
    <name type="common">Rhodothermus obamensis</name>
    <dbReference type="NCBI Taxonomy" id="29549"/>
    <lineage>
        <taxon>Bacteria</taxon>
        <taxon>Pseudomonadati</taxon>
        <taxon>Rhodothermota</taxon>
        <taxon>Rhodothermia</taxon>
        <taxon>Rhodothermales</taxon>
        <taxon>Rhodothermaceae</taxon>
        <taxon>Rhodothermus</taxon>
    </lineage>
</organism>
<dbReference type="PANTHER" id="PTHR43649">
    <property type="entry name" value="ARABINOSE-BINDING PROTEIN-RELATED"/>
    <property type="match status" value="1"/>
</dbReference>
<keyword evidence="4" id="KW-0732">Signal</keyword>
<evidence type="ECO:0000256" key="3">
    <source>
        <dbReference type="ARBA" id="ARBA00022448"/>
    </source>
</evidence>
<protein>
    <submittedName>
        <fullName evidence="5">Extracellular solute-binding protein</fullName>
    </submittedName>
</protein>
<dbReference type="Pfam" id="PF01547">
    <property type="entry name" value="SBP_bac_1"/>
    <property type="match status" value="1"/>
</dbReference>
<evidence type="ECO:0000256" key="2">
    <source>
        <dbReference type="ARBA" id="ARBA00008520"/>
    </source>
</evidence>
<dbReference type="GO" id="GO:0042597">
    <property type="term" value="C:periplasmic space"/>
    <property type="evidence" value="ECO:0007669"/>
    <property type="project" value="UniProtKB-SubCell"/>
</dbReference>
<accession>A0A7V2F5Y0</accession>
<comment type="caution">
    <text evidence="5">The sequence shown here is derived from an EMBL/GenBank/DDBJ whole genome shotgun (WGS) entry which is preliminary data.</text>
</comment>
<evidence type="ECO:0000256" key="4">
    <source>
        <dbReference type="ARBA" id="ARBA00022729"/>
    </source>
</evidence>
<dbReference type="EMBL" id="DSGB01000004">
    <property type="protein sequence ID" value="HER95811.1"/>
    <property type="molecule type" value="Genomic_DNA"/>
</dbReference>
<reference evidence="5" key="1">
    <citation type="journal article" date="2020" name="mSystems">
        <title>Genome- and Community-Level Interaction Insights into Carbon Utilization and Element Cycling Functions of Hydrothermarchaeota in Hydrothermal Sediment.</title>
        <authorList>
            <person name="Zhou Z."/>
            <person name="Liu Y."/>
            <person name="Xu W."/>
            <person name="Pan J."/>
            <person name="Luo Z.H."/>
            <person name="Li M."/>
        </authorList>
    </citation>
    <scope>NUCLEOTIDE SEQUENCE [LARGE SCALE GENOMIC DNA]</scope>
    <source>
        <strain evidence="5">SpSt-143</strain>
    </source>
</reference>
<name>A0A7V2F5Y0_RHOMR</name>
<dbReference type="AlphaFoldDB" id="A0A7V2F5Y0"/>
<gene>
    <name evidence="5" type="ORF">ENO59_04760</name>
</gene>
<evidence type="ECO:0000256" key="1">
    <source>
        <dbReference type="ARBA" id="ARBA00004418"/>
    </source>
</evidence>
<evidence type="ECO:0000313" key="5">
    <source>
        <dbReference type="EMBL" id="HER95811.1"/>
    </source>
</evidence>
<dbReference type="SUPFAM" id="SSF53850">
    <property type="entry name" value="Periplasmic binding protein-like II"/>
    <property type="match status" value="1"/>
</dbReference>
<keyword evidence="3" id="KW-0813">Transport</keyword>